<dbReference type="GO" id="GO:0046872">
    <property type="term" value="F:metal ion binding"/>
    <property type="evidence" value="ECO:0007669"/>
    <property type="project" value="UniProtKB-KW"/>
</dbReference>
<feature type="transmembrane region" description="Helical" evidence="14">
    <location>
        <begin position="119"/>
        <end position="143"/>
    </location>
</feature>
<feature type="transmembrane region" description="Helical" evidence="14">
    <location>
        <begin position="163"/>
        <end position="183"/>
    </location>
</feature>
<evidence type="ECO:0000313" key="15">
    <source>
        <dbReference type="EMBL" id="NYI06894.1"/>
    </source>
</evidence>
<comment type="cofactor">
    <cofactor evidence="1">
        <name>Zn(2+)</name>
        <dbReference type="ChEBI" id="CHEBI:29105"/>
    </cofactor>
</comment>
<dbReference type="GO" id="GO:0005886">
    <property type="term" value="C:plasma membrane"/>
    <property type="evidence" value="ECO:0007669"/>
    <property type="project" value="UniProtKB-SubCell"/>
</dbReference>
<keyword evidence="12 14" id="KW-0472">Membrane</keyword>
<evidence type="ECO:0000256" key="2">
    <source>
        <dbReference type="ARBA" id="ARBA00004651"/>
    </source>
</evidence>
<comment type="subcellular location">
    <subcellularLocation>
        <location evidence="2">Cell membrane</location>
        <topology evidence="2">Multi-pass membrane protein</topology>
    </subcellularLocation>
</comment>
<evidence type="ECO:0000256" key="12">
    <source>
        <dbReference type="ARBA" id="ARBA00023136"/>
    </source>
</evidence>
<evidence type="ECO:0000256" key="7">
    <source>
        <dbReference type="ARBA" id="ARBA00022723"/>
    </source>
</evidence>
<evidence type="ECO:0000256" key="1">
    <source>
        <dbReference type="ARBA" id="ARBA00001947"/>
    </source>
</evidence>
<dbReference type="GO" id="GO:0006508">
    <property type="term" value="P:proteolysis"/>
    <property type="evidence" value="ECO:0007669"/>
    <property type="project" value="UniProtKB-KW"/>
</dbReference>
<keyword evidence="8" id="KW-0378">Hydrolase</keyword>
<dbReference type="InterPro" id="IPR052348">
    <property type="entry name" value="Metallopeptidase_M50B"/>
</dbReference>
<name>A0A853A1X3_9ACTN</name>
<protein>
    <submittedName>
        <fullName evidence="15">Zn-dependent protease</fullName>
    </submittedName>
</protein>
<comment type="caution">
    <text evidence="15">The sequence shown here is derived from an EMBL/GenBank/DDBJ whole genome shotgun (WGS) entry which is preliminary data.</text>
</comment>
<dbReference type="GO" id="GO:0008237">
    <property type="term" value="F:metallopeptidase activity"/>
    <property type="evidence" value="ECO:0007669"/>
    <property type="project" value="UniProtKB-KW"/>
</dbReference>
<evidence type="ECO:0000256" key="9">
    <source>
        <dbReference type="ARBA" id="ARBA00022833"/>
    </source>
</evidence>
<evidence type="ECO:0000256" key="8">
    <source>
        <dbReference type="ARBA" id="ARBA00022801"/>
    </source>
</evidence>
<evidence type="ECO:0000256" key="14">
    <source>
        <dbReference type="SAM" id="Phobius"/>
    </source>
</evidence>
<gene>
    <name evidence="15" type="ORF">FHU37_003837</name>
</gene>
<dbReference type="RefSeq" id="WP_179815407.1">
    <property type="nucleotide sequence ID" value="NZ_JACBZD010000001.1"/>
</dbReference>
<dbReference type="InterPro" id="IPR044537">
    <property type="entry name" value="Rip2-like"/>
</dbReference>
<keyword evidence="7" id="KW-0479">Metal-binding</keyword>
<feature type="transmembrane region" description="Helical" evidence="14">
    <location>
        <begin position="190"/>
        <end position="212"/>
    </location>
</feature>
<feature type="compositionally biased region" description="Low complexity" evidence="13">
    <location>
        <begin position="1"/>
        <end position="13"/>
    </location>
</feature>
<keyword evidence="6 14" id="KW-0812">Transmembrane</keyword>
<dbReference type="PANTHER" id="PTHR35864:SF1">
    <property type="entry name" value="ZINC METALLOPROTEASE YWHC-RELATED"/>
    <property type="match status" value="1"/>
</dbReference>
<keyword evidence="10 14" id="KW-1133">Transmembrane helix</keyword>
<dbReference type="CDD" id="cd06158">
    <property type="entry name" value="S2P-M50_like_1"/>
    <property type="match status" value="1"/>
</dbReference>
<keyword evidence="16" id="KW-1185">Reference proteome</keyword>
<organism evidence="15 16">
    <name type="scientific">Allostreptomyces psammosilenae</name>
    <dbReference type="NCBI Taxonomy" id="1892865"/>
    <lineage>
        <taxon>Bacteria</taxon>
        <taxon>Bacillati</taxon>
        <taxon>Actinomycetota</taxon>
        <taxon>Actinomycetes</taxon>
        <taxon>Kitasatosporales</taxon>
        <taxon>Streptomycetaceae</taxon>
        <taxon>Allostreptomyces</taxon>
    </lineage>
</organism>
<evidence type="ECO:0000256" key="5">
    <source>
        <dbReference type="ARBA" id="ARBA00022670"/>
    </source>
</evidence>
<reference evidence="15 16" key="1">
    <citation type="submission" date="2020-07" db="EMBL/GenBank/DDBJ databases">
        <title>Sequencing the genomes of 1000 actinobacteria strains.</title>
        <authorList>
            <person name="Klenk H.-P."/>
        </authorList>
    </citation>
    <scope>NUCLEOTIDE SEQUENCE [LARGE SCALE GENOMIC DNA]</scope>
    <source>
        <strain evidence="15 16">DSM 42178</strain>
    </source>
</reference>
<dbReference type="Proteomes" id="UP000567795">
    <property type="component" value="Unassembled WGS sequence"/>
</dbReference>
<dbReference type="PANTHER" id="PTHR35864">
    <property type="entry name" value="ZINC METALLOPROTEASE MJ0611-RELATED"/>
    <property type="match status" value="1"/>
</dbReference>
<keyword evidence="11" id="KW-0482">Metalloprotease</keyword>
<evidence type="ECO:0000256" key="11">
    <source>
        <dbReference type="ARBA" id="ARBA00023049"/>
    </source>
</evidence>
<feature type="transmembrane region" description="Helical" evidence="14">
    <location>
        <begin position="40"/>
        <end position="57"/>
    </location>
</feature>
<feature type="region of interest" description="Disordered" evidence="13">
    <location>
        <begin position="1"/>
        <end position="23"/>
    </location>
</feature>
<dbReference type="AlphaFoldDB" id="A0A853A1X3"/>
<feature type="transmembrane region" description="Helical" evidence="14">
    <location>
        <begin position="256"/>
        <end position="276"/>
    </location>
</feature>
<keyword evidence="9" id="KW-0862">Zinc</keyword>
<evidence type="ECO:0000313" key="16">
    <source>
        <dbReference type="Proteomes" id="UP000567795"/>
    </source>
</evidence>
<evidence type="ECO:0000256" key="10">
    <source>
        <dbReference type="ARBA" id="ARBA00022989"/>
    </source>
</evidence>
<sequence length="290" mass="30815">MFPPADSRPASAPDPDPDPRSAVRRVGVGRARVAGRRPSPVFWLIVAVFLGTGAALYEGVGGAGVASGVLIFAFVVAGWMISLCLHEYAHARAALHGGDTSVVGKGYLTLNPARYTHPLLSFVLPVAIVVIGGIGLPGGAVYIERHRIPGRLRHSLVSAVGPATNALFAVVLSVGLDVWAGLVGGLPASVAVSVAVLVMFQITATLLNLLPVPGLDGYGIVEPWLPERTRRAVAPYAPFGLLAVFALLWQPEVGRWFFTAVYWLMELTGMPAWLAWDGLEYFRFWTLSAG</sequence>
<accession>A0A853A1X3</accession>
<evidence type="ECO:0000256" key="6">
    <source>
        <dbReference type="ARBA" id="ARBA00022692"/>
    </source>
</evidence>
<evidence type="ECO:0000256" key="3">
    <source>
        <dbReference type="ARBA" id="ARBA00007931"/>
    </source>
</evidence>
<feature type="transmembrane region" description="Helical" evidence="14">
    <location>
        <begin position="63"/>
        <end position="85"/>
    </location>
</feature>
<evidence type="ECO:0000256" key="13">
    <source>
        <dbReference type="SAM" id="MobiDB-lite"/>
    </source>
</evidence>
<keyword evidence="4" id="KW-1003">Cell membrane</keyword>
<evidence type="ECO:0000256" key="4">
    <source>
        <dbReference type="ARBA" id="ARBA00022475"/>
    </source>
</evidence>
<proteinExistence type="inferred from homology"/>
<feature type="transmembrane region" description="Helical" evidence="14">
    <location>
        <begin position="232"/>
        <end position="249"/>
    </location>
</feature>
<comment type="similarity">
    <text evidence="3">Belongs to the peptidase M50B family.</text>
</comment>
<keyword evidence="5 15" id="KW-0645">Protease</keyword>
<dbReference type="EMBL" id="JACBZD010000001">
    <property type="protein sequence ID" value="NYI06894.1"/>
    <property type="molecule type" value="Genomic_DNA"/>
</dbReference>